<dbReference type="Gene3D" id="1.50.10.20">
    <property type="match status" value="1"/>
</dbReference>
<keyword evidence="10" id="KW-1185">Reference proteome</keyword>
<keyword evidence="4 6" id="KW-1015">Disulfide bond</keyword>
<feature type="disulfide bond" evidence="7">
    <location>
        <begin position="252"/>
        <end position="267"/>
    </location>
</feature>
<dbReference type="PRINTS" id="PR00261">
    <property type="entry name" value="LDLRECEPTOR"/>
</dbReference>
<dbReference type="InterPro" id="IPR002172">
    <property type="entry name" value="LDrepeatLR_classA_rpt"/>
</dbReference>
<feature type="disulfide bond" evidence="6">
    <location>
        <begin position="398"/>
        <end position="438"/>
    </location>
</feature>
<organism evidence="9 10">
    <name type="scientific">Oedothorax gibbosus</name>
    <dbReference type="NCBI Taxonomy" id="931172"/>
    <lineage>
        <taxon>Eukaryota</taxon>
        <taxon>Metazoa</taxon>
        <taxon>Ecdysozoa</taxon>
        <taxon>Arthropoda</taxon>
        <taxon>Chelicerata</taxon>
        <taxon>Arachnida</taxon>
        <taxon>Araneae</taxon>
        <taxon>Araneomorphae</taxon>
        <taxon>Entelegynae</taxon>
        <taxon>Araneoidea</taxon>
        <taxon>Linyphiidae</taxon>
        <taxon>Erigoninae</taxon>
        <taxon>Oedothorax</taxon>
    </lineage>
</organism>
<dbReference type="InterPro" id="IPR051588">
    <property type="entry name" value="Cobalamin_Transport"/>
</dbReference>
<dbReference type="PROSITE" id="PS01209">
    <property type="entry name" value="LDLRA_1"/>
    <property type="match status" value="1"/>
</dbReference>
<feature type="disulfide bond" evidence="7">
    <location>
        <begin position="99"/>
        <end position="114"/>
    </location>
</feature>
<evidence type="ECO:0000256" key="2">
    <source>
        <dbReference type="ARBA" id="ARBA00022525"/>
    </source>
</evidence>
<gene>
    <name evidence="9" type="ORF">JTE90_013989</name>
</gene>
<evidence type="ECO:0000256" key="7">
    <source>
        <dbReference type="PROSITE-ProRule" id="PRU00124"/>
    </source>
</evidence>
<feature type="disulfide bond" evidence="7">
    <location>
        <begin position="87"/>
        <end position="105"/>
    </location>
</feature>
<dbReference type="Pfam" id="PF01122">
    <property type="entry name" value="Cobalamin_bind"/>
    <property type="match status" value="1"/>
</dbReference>
<dbReference type="GO" id="GO:0031419">
    <property type="term" value="F:cobalamin binding"/>
    <property type="evidence" value="ECO:0007669"/>
    <property type="project" value="InterPro"/>
</dbReference>
<dbReference type="EMBL" id="JAFNEN010000483">
    <property type="protein sequence ID" value="KAG8182059.1"/>
    <property type="molecule type" value="Genomic_DNA"/>
</dbReference>
<dbReference type="PANTHER" id="PTHR10559">
    <property type="entry name" value="TRANSCOBALAMIN-1/GASTRIC INTRINSIC FACTOR"/>
    <property type="match status" value="1"/>
</dbReference>
<keyword evidence="2" id="KW-0964">Secreted</keyword>
<dbReference type="InterPro" id="IPR008930">
    <property type="entry name" value="Terpenoid_cyclase/PrenylTrfase"/>
</dbReference>
<sequence>MMMIILMCLLAGTFGFEEKAVLSRYIRSTNICAPNEFQCVNKEACVSKHRWCRERNIFNSRDFCPDNSDGKYCNTYSTCPFKDSFKCDDGRCIPSEGHCDGYPSCRDGSDEMRCGCEEIFENEESILFKVHIGKKSFKCWKIEVPSTQYLSIKIRDLNQYRYACSEAYLVISGEKSSSDTIRLCNENLTSSLERYETTEIRYYSTMRSYSHLSQEHQFDYFQIDLLSADLLCKRMDSFKCTDYMCVTPEQRCDGIVDCYNSADEKGCERGVLAVPGVNVTLIRGVSWLKNQRTASWGWRDSTHRAVGALYLAQGANFNGTDKEEDLTAKQLELQLTTAILRNGTDPITSTQLAMYINALLVICHDPRNFYGYNLVQTLRDQIDVETNEYHPLPYLALCNAKETLPEDIIEKLTSIIESTSEKSFLTDVQSVAVMALSCISRKGNFSQLESKINETTHAFKKGQNEDGSFGNIYTTALVIQALLASGKEEDKDWNLTAAIEYLQSQQNVNGSFGDVLATTLILPILNAKTLADIANIKCTESLRMPRDGNPVSDIELRLGQKMSVKYYLYIGDKMDEIHPIFLRTPNNITVMDVMRLAAEADDKYKFEAQRNAKGKLYIYKIYGISNDPEDGKFWIYFKKAENGTLTTSLTSPDKITVQDKDEILMWYKSAAIEESK</sequence>
<evidence type="ECO:0000256" key="8">
    <source>
        <dbReference type="SAM" id="SignalP"/>
    </source>
</evidence>
<dbReference type="Gene3D" id="4.10.400.10">
    <property type="entry name" value="Low-density Lipoprotein Receptor"/>
    <property type="match status" value="2"/>
</dbReference>
<dbReference type="CDD" id="cd00112">
    <property type="entry name" value="LDLa"/>
    <property type="match status" value="2"/>
</dbReference>
<keyword evidence="5" id="KW-0170">Cobalt</keyword>
<dbReference type="GO" id="GO:0005615">
    <property type="term" value="C:extracellular space"/>
    <property type="evidence" value="ECO:0007669"/>
    <property type="project" value="TreeGrafter"/>
</dbReference>
<proteinExistence type="predicted"/>
<evidence type="ECO:0000256" key="1">
    <source>
        <dbReference type="ARBA" id="ARBA00004613"/>
    </source>
</evidence>
<comment type="caution">
    <text evidence="7">Lacks conserved residue(s) required for the propagation of feature annotation.</text>
</comment>
<comment type="subcellular location">
    <subcellularLocation>
        <location evidence="1">Secreted</location>
    </subcellularLocation>
</comment>
<dbReference type="SUPFAM" id="SSF57424">
    <property type="entry name" value="LDL receptor-like module"/>
    <property type="match status" value="2"/>
</dbReference>
<feature type="binding site" evidence="5">
    <location>
        <position position="471"/>
    </location>
    <ligand>
        <name>cyanocob(III)alamin</name>
        <dbReference type="ChEBI" id="CHEBI:17439"/>
    </ligand>
</feature>
<name>A0AAV6UCX8_9ARAC</name>
<evidence type="ECO:0000256" key="4">
    <source>
        <dbReference type="ARBA" id="ARBA00023157"/>
    </source>
</evidence>
<dbReference type="GO" id="GO:0015889">
    <property type="term" value="P:cobalamin transport"/>
    <property type="evidence" value="ECO:0007669"/>
    <property type="project" value="InterPro"/>
</dbReference>
<dbReference type="SMART" id="SM00192">
    <property type="entry name" value="LDLa"/>
    <property type="match status" value="3"/>
</dbReference>
<feature type="binding site" evidence="5">
    <location>
        <position position="427"/>
    </location>
    <ligand>
        <name>cyanocob(III)alamin</name>
        <dbReference type="ChEBI" id="CHEBI:17439"/>
    </ligand>
</feature>
<dbReference type="PROSITE" id="PS50068">
    <property type="entry name" value="LDLRA_2"/>
    <property type="match status" value="3"/>
</dbReference>
<dbReference type="InterPro" id="IPR002157">
    <property type="entry name" value="Cbl-bd_prot"/>
</dbReference>
<evidence type="ECO:0000256" key="5">
    <source>
        <dbReference type="PIRSR" id="PIRSR602157-1"/>
    </source>
</evidence>
<evidence type="ECO:0000256" key="3">
    <source>
        <dbReference type="ARBA" id="ARBA00022729"/>
    </source>
</evidence>
<protein>
    <submittedName>
        <fullName evidence="9">Uncharacterized protein</fullName>
    </submittedName>
</protein>
<keyword evidence="3 8" id="KW-0732">Signal</keyword>
<evidence type="ECO:0000313" key="9">
    <source>
        <dbReference type="EMBL" id="KAG8182059.1"/>
    </source>
</evidence>
<dbReference type="Gene3D" id="2.170.130.30">
    <property type="match status" value="1"/>
</dbReference>
<evidence type="ECO:0000313" key="10">
    <source>
        <dbReference type="Proteomes" id="UP000827092"/>
    </source>
</evidence>
<feature type="disulfide bond" evidence="7">
    <location>
        <begin position="240"/>
        <end position="258"/>
    </location>
</feature>
<feature type="chain" id="PRO_5043989327" evidence="8">
    <location>
        <begin position="16"/>
        <end position="676"/>
    </location>
</feature>
<accession>A0AAV6UCX8</accession>
<evidence type="ECO:0000256" key="6">
    <source>
        <dbReference type="PIRSR" id="PIRSR602157-2"/>
    </source>
</evidence>
<dbReference type="InterPro" id="IPR036055">
    <property type="entry name" value="LDL_receptor-like_sf"/>
</dbReference>
<dbReference type="SUPFAM" id="SSF48239">
    <property type="entry name" value="Terpenoid cyclases/Protein prenyltransferases"/>
    <property type="match status" value="1"/>
</dbReference>
<feature type="signal peptide" evidence="8">
    <location>
        <begin position="1"/>
        <end position="15"/>
    </location>
</feature>
<feature type="binding site" evidence="5">
    <location>
        <begin position="617"/>
        <end position="618"/>
    </location>
    <ligand>
        <name>cyanocob(III)alamin</name>
        <dbReference type="ChEBI" id="CHEBI:17439"/>
    </ligand>
</feature>
<dbReference type="AlphaFoldDB" id="A0AAV6UCX8"/>
<dbReference type="InterPro" id="IPR023415">
    <property type="entry name" value="LDLR_class-A_CS"/>
</dbReference>
<dbReference type="Proteomes" id="UP000827092">
    <property type="component" value="Unassembled WGS sequence"/>
</dbReference>
<reference evidence="9 10" key="1">
    <citation type="journal article" date="2022" name="Nat. Ecol. Evol.">
        <title>A masculinizing supergene underlies an exaggerated male reproductive morph in a spider.</title>
        <authorList>
            <person name="Hendrickx F."/>
            <person name="De Corte Z."/>
            <person name="Sonet G."/>
            <person name="Van Belleghem S.M."/>
            <person name="Kostlbacher S."/>
            <person name="Vangestel C."/>
        </authorList>
    </citation>
    <scope>NUCLEOTIDE SEQUENCE [LARGE SCALE GENOMIC DNA]</scope>
    <source>
        <strain evidence="9">W744_W776</strain>
    </source>
</reference>
<comment type="caution">
    <text evidence="9">The sequence shown here is derived from an EMBL/GenBank/DDBJ whole genome shotgun (WGS) entry which is preliminary data.</text>
</comment>
<dbReference type="Pfam" id="PF00057">
    <property type="entry name" value="Ldl_recept_a"/>
    <property type="match status" value="2"/>
</dbReference>
<dbReference type="PANTHER" id="PTHR10559:SF18">
    <property type="entry name" value="TRANSCOBALAMIN II"/>
    <property type="match status" value="1"/>
</dbReference>